<dbReference type="InterPro" id="IPR036477">
    <property type="entry name" value="Formyl_transf_N_sf"/>
</dbReference>
<dbReference type="InterPro" id="IPR002376">
    <property type="entry name" value="Formyl_transf_N"/>
</dbReference>
<accession>T1A3Q0</accession>
<protein>
    <submittedName>
        <fullName evidence="2">Protein containing Formyl transferase</fullName>
    </submittedName>
</protein>
<sequence length="68" mass="6983">MPAAGNTLVWIRTSACSPAGDAEHGASVHFVTAELDGGPVLAQARMPVLPGDTPADLAARLLPLEHQL</sequence>
<name>T1A3Q0_9ZZZZ</name>
<dbReference type="InterPro" id="IPR001555">
    <property type="entry name" value="GART_AS"/>
</dbReference>
<feature type="domain" description="Formyl transferase N-terminal" evidence="1">
    <location>
        <begin position="19"/>
        <end position="67"/>
    </location>
</feature>
<gene>
    <name evidence="2" type="ORF">B1A_13030</name>
</gene>
<dbReference type="EMBL" id="AUZX01009511">
    <property type="protein sequence ID" value="EQD51513.1"/>
    <property type="molecule type" value="Genomic_DNA"/>
</dbReference>
<proteinExistence type="predicted"/>
<dbReference type="GO" id="GO:0016740">
    <property type="term" value="F:transferase activity"/>
    <property type="evidence" value="ECO:0007669"/>
    <property type="project" value="UniProtKB-KW"/>
</dbReference>
<evidence type="ECO:0000313" key="2">
    <source>
        <dbReference type="EMBL" id="EQD51513.1"/>
    </source>
</evidence>
<comment type="caution">
    <text evidence="2">The sequence shown here is derived from an EMBL/GenBank/DDBJ whole genome shotgun (WGS) entry which is preliminary data.</text>
</comment>
<dbReference type="PROSITE" id="PS00373">
    <property type="entry name" value="GART"/>
    <property type="match status" value="1"/>
</dbReference>
<evidence type="ECO:0000259" key="1">
    <source>
        <dbReference type="Pfam" id="PF00551"/>
    </source>
</evidence>
<dbReference type="SUPFAM" id="SSF53328">
    <property type="entry name" value="Formyltransferase"/>
    <property type="match status" value="1"/>
</dbReference>
<dbReference type="AlphaFoldDB" id="T1A3Q0"/>
<reference evidence="2" key="1">
    <citation type="submission" date="2013-08" db="EMBL/GenBank/DDBJ databases">
        <authorList>
            <person name="Mendez C."/>
            <person name="Richter M."/>
            <person name="Ferrer M."/>
            <person name="Sanchez J."/>
        </authorList>
    </citation>
    <scope>NUCLEOTIDE SEQUENCE</scope>
</reference>
<reference evidence="2" key="2">
    <citation type="journal article" date="2014" name="ISME J.">
        <title>Microbial stratification in low pH oxic and suboxic macroscopic growths along an acid mine drainage.</title>
        <authorList>
            <person name="Mendez-Garcia C."/>
            <person name="Mesa V."/>
            <person name="Sprenger R.R."/>
            <person name="Richter M."/>
            <person name="Diez M.S."/>
            <person name="Solano J."/>
            <person name="Bargiela R."/>
            <person name="Golyshina O.V."/>
            <person name="Manteca A."/>
            <person name="Ramos J.L."/>
            <person name="Gallego J.R."/>
            <person name="Llorente I."/>
            <person name="Martins Dos Santos V.A."/>
            <person name="Jensen O.N."/>
            <person name="Pelaez A.I."/>
            <person name="Sanchez J."/>
            <person name="Ferrer M."/>
        </authorList>
    </citation>
    <scope>NUCLEOTIDE SEQUENCE</scope>
</reference>
<dbReference type="Pfam" id="PF00551">
    <property type="entry name" value="Formyl_trans_N"/>
    <property type="match status" value="1"/>
</dbReference>
<dbReference type="Gene3D" id="3.40.50.170">
    <property type="entry name" value="Formyl transferase, N-terminal domain"/>
    <property type="match status" value="1"/>
</dbReference>
<feature type="non-terminal residue" evidence="2">
    <location>
        <position position="68"/>
    </location>
</feature>
<organism evidence="2">
    <name type="scientific">mine drainage metagenome</name>
    <dbReference type="NCBI Taxonomy" id="410659"/>
    <lineage>
        <taxon>unclassified sequences</taxon>
        <taxon>metagenomes</taxon>
        <taxon>ecological metagenomes</taxon>
    </lineage>
</organism>
<keyword evidence="2" id="KW-0808">Transferase</keyword>